<name>A0A2T1A7V6_TRISK</name>
<sequence>MSFWQELRTWGHLNAHSIGADLNLDALQYSLRMVDEDTLEVPRFHNGWLRLGA</sequence>
<protein>
    <submittedName>
        <fullName evidence="1">Uncharacterized protein</fullName>
    </submittedName>
</protein>
<dbReference type="AlphaFoldDB" id="A0A2T1A7V6"/>
<gene>
    <name evidence="1" type="ORF">CLV89_12116</name>
</gene>
<dbReference type="Proteomes" id="UP000237718">
    <property type="component" value="Unassembled WGS sequence"/>
</dbReference>
<dbReference type="RefSeq" id="WP_165798167.1">
    <property type="nucleotide sequence ID" value="NZ_PVUF01000021.1"/>
</dbReference>
<organism evidence="1 2">
    <name type="scientific">Tritonibacter scottomollicae</name>
    <name type="common">Epibacterium scottomollicae</name>
    <dbReference type="NCBI Taxonomy" id="483013"/>
    <lineage>
        <taxon>Bacteria</taxon>
        <taxon>Pseudomonadati</taxon>
        <taxon>Pseudomonadota</taxon>
        <taxon>Alphaproteobacteria</taxon>
        <taxon>Rhodobacterales</taxon>
        <taxon>Paracoccaceae</taxon>
        <taxon>Tritonibacter</taxon>
    </lineage>
</organism>
<reference evidence="1 2" key="1">
    <citation type="submission" date="2018-03" db="EMBL/GenBank/DDBJ databases">
        <title>Genomic Encyclopedia of Archaeal and Bacterial Type Strains, Phase II (KMG-II): from individual species to whole genera.</title>
        <authorList>
            <person name="Goeker M."/>
        </authorList>
    </citation>
    <scope>NUCLEOTIDE SEQUENCE [LARGE SCALE GENOMIC DNA]</scope>
    <source>
        <strain evidence="1 2">DSM 25328</strain>
    </source>
</reference>
<evidence type="ECO:0000313" key="2">
    <source>
        <dbReference type="Proteomes" id="UP000237718"/>
    </source>
</evidence>
<evidence type="ECO:0000313" key="1">
    <source>
        <dbReference type="EMBL" id="PRZ44683.1"/>
    </source>
</evidence>
<comment type="caution">
    <text evidence="1">The sequence shown here is derived from an EMBL/GenBank/DDBJ whole genome shotgun (WGS) entry which is preliminary data.</text>
</comment>
<proteinExistence type="predicted"/>
<dbReference type="EMBL" id="PVUF01000021">
    <property type="protein sequence ID" value="PRZ44683.1"/>
    <property type="molecule type" value="Genomic_DNA"/>
</dbReference>
<accession>A0A2T1A7V6</accession>